<reference evidence="10" key="1">
    <citation type="submission" date="2024-03" db="EMBL/GenBank/DDBJ databases">
        <title>Deinococcus weizhi sp. nov., isolated from human skin.</title>
        <authorList>
            <person name="Wei Z."/>
            <person name="Tian F."/>
            <person name="Yang C."/>
            <person name="Xin L.T."/>
            <person name="Wen Z.J."/>
            <person name="Lan K.C."/>
            <person name="Yu L."/>
            <person name="Zhe W."/>
            <person name="Dan F.D."/>
            <person name="Jun W."/>
            <person name="Rui Z."/>
            <person name="Yong X.J."/>
            <person name="Ting Y."/>
            <person name="Wei X."/>
            <person name="Xu Z.G."/>
            <person name="Xin Z."/>
            <person name="Dong F.G."/>
            <person name="Ni X.M."/>
            <person name="Zheng M.G."/>
            <person name="Chun Y."/>
            <person name="Qian W.X."/>
        </authorList>
    </citation>
    <scope>NUCLEOTIDE SEQUENCE</scope>
    <source>
        <strain evidence="10">VB142</strain>
    </source>
</reference>
<dbReference type="SUPFAM" id="SSF53448">
    <property type="entry name" value="Nucleotide-diphospho-sugar transferases"/>
    <property type="match status" value="1"/>
</dbReference>
<keyword evidence="3 8" id="KW-0479">Metal-binding</keyword>
<accession>A0AAU6Q020</accession>
<proteinExistence type="inferred from homology"/>
<evidence type="ECO:0000256" key="6">
    <source>
        <dbReference type="ARBA" id="ARBA00023134"/>
    </source>
</evidence>
<dbReference type="CDD" id="cd02503">
    <property type="entry name" value="MobA"/>
    <property type="match status" value="1"/>
</dbReference>
<keyword evidence="5 8" id="KW-0460">Magnesium</keyword>
<evidence type="ECO:0000256" key="3">
    <source>
        <dbReference type="ARBA" id="ARBA00022723"/>
    </source>
</evidence>
<dbReference type="GO" id="GO:0005737">
    <property type="term" value="C:cytoplasm"/>
    <property type="evidence" value="ECO:0007669"/>
    <property type="project" value="UniProtKB-SubCell"/>
</dbReference>
<keyword evidence="7 8" id="KW-0501">Molybdenum cofactor biosynthesis</keyword>
<keyword evidence="2 8" id="KW-0808">Transferase</keyword>
<feature type="binding site" evidence="8">
    <location>
        <position position="65"/>
    </location>
    <ligand>
        <name>GTP</name>
        <dbReference type="ChEBI" id="CHEBI:37565"/>
    </ligand>
</feature>
<dbReference type="InterPro" id="IPR013482">
    <property type="entry name" value="Molybde_CF_guanTrfase"/>
</dbReference>
<dbReference type="PANTHER" id="PTHR19136">
    <property type="entry name" value="MOLYBDENUM COFACTOR GUANYLYLTRANSFERASE"/>
    <property type="match status" value="1"/>
</dbReference>
<dbReference type="InterPro" id="IPR029044">
    <property type="entry name" value="Nucleotide-diphossugar_trans"/>
</dbReference>
<feature type="domain" description="MobA-like NTP transferase" evidence="9">
    <location>
        <begin position="7"/>
        <end position="152"/>
    </location>
</feature>
<evidence type="ECO:0000256" key="7">
    <source>
        <dbReference type="ARBA" id="ARBA00023150"/>
    </source>
</evidence>
<dbReference type="EC" id="2.7.7.77" evidence="8"/>
<dbReference type="GO" id="GO:0046872">
    <property type="term" value="F:metal ion binding"/>
    <property type="evidence" value="ECO:0007669"/>
    <property type="project" value="UniProtKB-KW"/>
</dbReference>
<dbReference type="AlphaFoldDB" id="A0AAU6Q020"/>
<comment type="cofactor">
    <cofactor evidence="8">
        <name>Mg(2+)</name>
        <dbReference type="ChEBI" id="CHEBI:18420"/>
    </cofactor>
</comment>
<dbReference type="RefSeq" id="WP_339095155.1">
    <property type="nucleotide sequence ID" value="NZ_CP149782.1"/>
</dbReference>
<comment type="similarity">
    <text evidence="8">Belongs to the MobA family.</text>
</comment>
<dbReference type="PANTHER" id="PTHR19136:SF81">
    <property type="entry name" value="MOLYBDENUM COFACTOR GUANYLYLTRANSFERASE"/>
    <property type="match status" value="1"/>
</dbReference>
<keyword evidence="4 8" id="KW-0547">Nucleotide-binding</keyword>
<evidence type="ECO:0000259" key="9">
    <source>
        <dbReference type="Pfam" id="PF12804"/>
    </source>
</evidence>
<gene>
    <name evidence="8" type="primary">mobA</name>
    <name evidence="10" type="ORF">WDJ50_11330</name>
</gene>
<dbReference type="GO" id="GO:0005525">
    <property type="term" value="F:GTP binding"/>
    <property type="evidence" value="ECO:0007669"/>
    <property type="project" value="UniProtKB-UniRule"/>
</dbReference>
<evidence type="ECO:0000256" key="1">
    <source>
        <dbReference type="ARBA" id="ARBA00022490"/>
    </source>
</evidence>
<feature type="binding site" evidence="8">
    <location>
        <position position="94"/>
    </location>
    <ligand>
        <name>GTP</name>
        <dbReference type="ChEBI" id="CHEBI:37565"/>
    </ligand>
</feature>
<evidence type="ECO:0000313" key="10">
    <source>
        <dbReference type="EMBL" id="WYF43996.1"/>
    </source>
</evidence>
<dbReference type="GO" id="GO:0006777">
    <property type="term" value="P:Mo-molybdopterin cofactor biosynthetic process"/>
    <property type="evidence" value="ECO:0007669"/>
    <property type="project" value="UniProtKB-KW"/>
</dbReference>
<dbReference type="InterPro" id="IPR025877">
    <property type="entry name" value="MobA-like_NTP_Trfase"/>
</dbReference>
<evidence type="ECO:0000256" key="4">
    <source>
        <dbReference type="ARBA" id="ARBA00022741"/>
    </source>
</evidence>
<dbReference type="HAMAP" id="MF_00316">
    <property type="entry name" value="MobA"/>
    <property type="match status" value="1"/>
</dbReference>
<evidence type="ECO:0000256" key="2">
    <source>
        <dbReference type="ARBA" id="ARBA00022679"/>
    </source>
</evidence>
<feature type="binding site" evidence="8">
    <location>
        <position position="22"/>
    </location>
    <ligand>
        <name>GTP</name>
        <dbReference type="ChEBI" id="CHEBI:37565"/>
    </ligand>
</feature>
<organism evidence="10">
    <name type="scientific">Deinococcus sp. VB142</name>
    <dbReference type="NCBI Taxonomy" id="3112952"/>
    <lineage>
        <taxon>Bacteria</taxon>
        <taxon>Thermotogati</taxon>
        <taxon>Deinococcota</taxon>
        <taxon>Deinococci</taxon>
        <taxon>Deinococcales</taxon>
        <taxon>Deinococcaceae</taxon>
        <taxon>Deinococcus</taxon>
    </lineage>
</organism>
<comment type="domain">
    <text evidence="8">The N-terminal domain determines nucleotide recognition and specific binding, while the C-terminal domain determines the specific binding to the target protein.</text>
</comment>
<feature type="binding site" evidence="8">
    <location>
        <begin position="10"/>
        <end position="12"/>
    </location>
    <ligand>
        <name>GTP</name>
        <dbReference type="ChEBI" id="CHEBI:37565"/>
    </ligand>
</feature>
<dbReference type="EMBL" id="CP149782">
    <property type="protein sequence ID" value="WYF43996.1"/>
    <property type="molecule type" value="Genomic_DNA"/>
</dbReference>
<sequence length="190" mass="20441">MPEPLTAAITAGGQSSRFGSDKARAEWRGRPLLWHVAASFPVVQGRLLLGPPGKYVLAGWDSRPDLRPGLGPLAGLETALTLAPTGWVAFAGVDNPGLTPGYWEELLAARQPSVLSVQAEHPERGPQPLGALYHTDLRPHVSALLDAGERRLRLAAPLERTVVLSGLPLDFFQNVNRPADLAELQQKEEA</sequence>
<evidence type="ECO:0000256" key="5">
    <source>
        <dbReference type="ARBA" id="ARBA00022842"/>
    </source>
</evidence>
<comment type="catalytic activity">
    <reaction evidence="8">
        <text>Mo-molybdopterin + GTP + H(+) = Mo-molybdopterin guanine dinucleotide + diphosphate</text>
        <dbReference type="Rhea" id="RHEA:34243"/>
        <dbReference type="ChEBI" id="CHEBI:15378"/>
        <dbReference type="ChEBI" id="CHEBI:33019"/>
        <dbReference type="ChEBI" id="CHEBI:37565"/>
        <dbReference type="ChEBI" id="CHEBI:71302"/>
        <dbReference type="ChEBI" id="CHEBI:71310"/>
        <dbReference type="EC" id="2.7.7.77"/>
    </reaction>
</comment>
<protein>
    <recommendedName>
        <fullName evidence="8">Probable molybdenum cofactor guanylyltransferase</fullName>
        <shortName evidence="8">MoCo guanylyltransferase</shortName>
        <ecNumber evidence="8">2.7.7.77</ecNumber>
    </recommendedName>
    <alternativeName>
        <fullName evidence="8">GTP:molybdopterin guanylyltransferase</fullName>
    </alternativeName>
    <alternativeName>
        <fullName evidence="8">Mo-MPT guanylyltransferase</fullName>
    </alternativeName>
    <alternativeName>
        <fullName evidence="8">Molybdopterin guanylyltransferase</fullName>
    </alternativeName>
    <alternativeName>
        <fullName evidence="8">Molybdopterin-guanine dinucleotide synthase</fullName>
        <shortName evidence="8">MGD synthase</shortName>
    </alternativeName>
</protein>
<name>A0AAU6Q020_9DEIO</name>
<comment type="caution">
    <text evidence="8">Lacks conserved residue(s) required for the propagation of feature annotation.</text>
</comment>
<comment type="function">
    <text evidence="8">Transfers a GMP moiety from GTP to Mo-molybdopterin (Mo-MPT) cofactor (Moco or molybdenum cofactor) to form Mo-molybdopterin guanine dinucleotide (Mo-MGD) cofactor.</text>
</comment>
<feature type="binding site" evidence="8">
    <location>
        <position position="94"/>
    </location>
    <ligand>
        <name>Mg(2+)</name>
        <dbReference type="ChEBI" id="CHEBI:18420"/>
    </ligand>
</feature>
<dbReference type="GO" id="GO:0061603">
    <property type="term" value="F:molybdenum cofactor guanylyltransferase activity"/>
    <property type="evidence" value="ECO:0007669"/>
    <property type="project" value="UniProtKB-EC"/>
</dbReference>
<comment type="subcellular location">
    <subcellularLocation>
        <location evidence="8">Cytoplasm</location>
    </subcellularLocation>
</comment>
<keyword evidence="10" id="KW-0548">Nucleotidyltransferase</keyword>
<evidence type="ECO:0000256" key="8">
    <source>
        <dbReference type="HAMAP-Rule" id="MF_00316"/>
    </source>
</evidence>
<dbReference type="Gene3D" id="3.90.550.10">
    <property type="entry name" value="Spore Coat Polysaccharide Biosynthesis Protein SpsA, Chain A"/>
    <property type="match status" value="1"/>
</dbReference>
<dbReference type="Pfam" id="PF12804">
    <property type="entry name" value="NTP_transf_3"/>
    <property type="match status" value="1"/>
</dbReference>
<keyword evidence="6 8" id="KW-0342">GTP-binding</keyword>
<keyword evidence="1 8" id="KW-0963">Cytoplasm</keyword>